<accession>A0AAD4VQ42</accession>
<dbReference type="InterPro" id="IPR056924">
    <property type="entry name" value="SH3_Tf2-1"/>
</dbReference>
<evidence type="ECO:0008006" key="5">
    <source>
        <dbReference type="Google" id="ProtNLM"/>
    </source>
</evidence>
<dbReference type="PANTHER" id="PTHR37984">
    <property type="entry name" value="PROTEIN CBG26694"/>
    <property type="match status" value="1"/>
</dbReference>
<proteinExistence type="predicted"/>
<dbReference type="PANTHER" id="PTHR37984:SF5">
    <property type="entry name" value="PROTEIN NYNRIN-LIKE"/>
    <property type="match status" value="1"/>
</dbReference>
<dbReference type="Proteomes" id="UP001054821">
    <property type="component" value="Chromosome 5"/>
</dbReference>
<dbReference type="CDD" id="cd00024">
    <property type="entry name" value="CD_CSD"/>
    <property type="match status" value="1"/>
</dbReference>
<feature type="domain" description="Integrase catalytic" evidence="2">
    <location>
        <begin position="15"/>
        <end position="208"/>
    </location>
</feature>
<gene>
    <name evidence="3" type="ORF">L3X38_027253</name>
</gene>
<evidence type="ECO:0000259" key="2">
    <source>
        <dbReference type="PROSITE" id="PS50994"/>
    </source>
</evidence>
<name>A0AAD4VQ42_PRUDU</name>
<dbReference type="GO" id="GO:0003676">
    <property type="term" value="F:nucleic acid binding"/>
    <property type="evidence" value="ECO:0007669"/>
    <property type="project" value="InterPro"/>
</dbReference>
<protein>
    <recommendedName>
        <fullName evidence="5">Transposable element protein</fullName>
    </recommendedName>
</protein>
<dbReference type="InterPro" id="IPR050951">
    <property type="entry name" value="Retrovirus_Pol_polyprotein"/>
</dbReference>
<evidence type="ECO:0000259" key="1">
    <source>
        <dbReference type="PROSITE" id="PS50013"/>
    </source>
</evidence>
<dbReference type="PROSITE" id="PS50013">
    <property type="entry name" value="CHROMO_2"/>
    <property type="match status" value="1"/>
</dbReference>
<dbReference type="Gene3D" id="3.30.420.10">
    <property type="entry name" value="Ribonuclease H-like superfamily/Ribonuclease H"/>
    <property type="match status" value="1"/>
</dbReference>
<sequence>MYKPLSQPVICANAKTMKPCTLQAFFNHCQSLIRCGKISLWISLKACQQTKEKNAILVVVDRLSKYGHFFPIAYPYTASQVAEVFMREILRLHGMPRSIVSDRDPTFTSQFWTTFFALQGTKLCHNSAYHPQSDGQIPWSIIFVAMLAINLLHGSSGCHGRSGVATVDLALWERDTLLRHLRHNMQVAQERMSFFANHNRTERHFAVGDWVFLRLQPYRQASMGSNHCPKLSPRFYNPYKIVARIGSVAYKLELPQGSRIHDVFHVSLLKKKISDKITPSSSLPPMSTDGFPHWVPEKILNRGLFKRKNLSVVRWLIQWASFPAEDATWEDASDIQLCFPHFQP</sequence>
<dbReference type="SUPFAM" id="SSF53098">
    <property type="entry name" value="Ribonuclease H-like"/>
    <property type="match status" value="1"/>
</dbReference>
<dbReference type="InterPro" id="IPR001584">
    <property type="entry name" value="Integrase_cat-core"/>
</dbReference>
<comment type="caution">
    <text evidence="3">The sequence shown here is derived from an EMBL/GenBank/DDBJ whole genome shotgun (WGS) entry which is preliminary data.</text>
</comment>
<dbReference type="InterPro" id="IPR023780">
    <property type="entry name" value="Chromo_domain"/>
</dbReference>
<keyword evidence="4" id="KW-1185">Reference proteome</keyword>
<dbReference type="InterPro" id="IPR000953">
    <property type="entry name" value="Chromo/chromo_shadow_dom"/>
</dbReference>
<dbReference type="EMBL" id="JAJFAZ020000005">
    <property type="protein sequence ID" value="KAI5327857.1"/>
    <property type="molecule type" value="Genomic_DNA"/>
</dbReference>
<dbReference type="Pfam" id="PF00385">
    <property type="entry name" value="Chromo"/>
    <property type="match status" value="1"/>
</dbReference>
<organism evidence="3 4">
    <name type="scientific">Prunus dulcis</name>
    <name type="common">Almond</name>
    <name type="synonym">Amygdalus dulcis</name>
    <dbReference type="NCBI Taxonomy" id="3755"/>
    <lineage>
        <taxon>Eukaryota</taxon>
        <taxon>Viridiplantae</taxon>
        <taxon>Streptophyta</taxon>
        <taxon>Embryophyta</taxon>
        <taxon>Tracheophyta</taxon>
        <taxon>Spermatophyta</taxon>
        <taxon>Magnoliopsida</taxon>
        <taxon>eudicotyledons</taxon>
        <taxon>Gunneridae</taxon>
        <taxon>Pentapetalae</taxon>
        <taxon>rosids</taxon>
        <taxon>fabids</taxon>
        <taxon>Rosales</taxon>
        <taxon>Rosaceae</taxon>
        <taxon>Amygdaloideae</taxon>
        <taxon>Amygdaleae</taxon>
        <taxon>Prunus</taxon>
    </lineage>
</organism>
<dbReference type="InterPro" id="IPR036397">
    <property type="entry name" value="RNaseH_sf"/>
</dbReference>
<dbReference type="SUPFAM" id="SSF54160">
    <property type="entry name" value="Chromo domain-like"/>
    <property type="match status" value="1"/>
</dbReference>
<dbReference type="Gene3D" id="2.40.50.40">
    <property type="match status" value="1"/>
</dbReference>
<evidence type="ECO:0000313" key="3">
    <source>
        <dbReference type="EMBL" id="KAI5327857.1"/>
    </source>
</evidence>
<dbReference type="InterPro" id="IPR012337">
    <property type="entry name" value="RNaseH-like_sf"/>
</dbReference>
<evidence type="ECO:0000313" key="4">
    <source>
        <dbReference type="Proteomes" id="UP001054821"/>
    </source>
</evidence>
<feature type="domain" description="Chromo" evidence="1">
    <location>
        <begin position="294"/>
        <end position="344"/>
    </location>
</feature>
<dbReference type="InterPro" id="IPR016197">
    <property type="entry name" value="Chromo-like_dom_sf"/>
</dbReference>
<dbReference type="GO" id="GO:0015074">
    <property type="term" value="P:DNA integration"/>
    <property type="evidence" value="ECO:0007669"/>
    <property type="project" value="InterPro"/>
</dbReference>
<dbReference type="AlphaFoldDB" id="A0AAD4VQ42"/>
<dbReference type="Pfam" id="PF24626">
    <property type="entry name" value="SH3_Tf2-1"/>
    <property type="match status" value="1"/>
</dbReference>
<reference evidence="3 4" key="1">
    <citation type="journal article" date="2022" name="G3 (Bethesda)">
        <title>Whole-genome sequence and methylome profiling of the almond [Prunus dulcis (Mill.) D.A. Webb] cultivar 'Nonpareil'.</title>
        <authorList>
            <person name="D'Amico-Willman K.M."/>
            <person name="Ouma W.Z."/>
            <person name="Meulia T."/>
            <person name="Sideli G.M."/>
            <person name="Gradziel T.M."/>
            <person name="Fresnedo-Ramirez J."/>
        </authorList>
    </citation>
    <scope>NUCLEOTIDE SEQUENCE [LARGE SCALE GENOMIC DNA]</scope>
    <source>
        <strain evidence="3">Clone GOH B32 T37-40</strain>
    </source>
</reference>
<dbReference type="PROSITE" id="PS50994">
    <property type="entry name" value="INTEGRASE"/>
    <property type="match status" value="1"/>
</dbReference>